<keyword evidence="2" id="KW-1185">Reference proteome</keyword>
<dbReference type="AlphaFoldDB" id="A0A251MUP7"/>
<sequence length="93" mass="11287">MFEFSLQFLNWQRRERGFLAGSRAGLEVFWVERKTKGEREEERERTRTVRQPPLASLRTLLPLLIRRAQEEDLQWLQVNLDRVLENWACRLCN</sequence>
<organism evidence="1 2">
    <name type="scientific">Prunus persica</name>
    <name type="common">Peach</name>
    <name type="synonym">Amygdalus persica</name>
    <dbReference type="NCBI Taxonomy" id="3760"/>
    <lineage>
        <taxon>Eukaryota</taxon>
        <taxon>Viridiplantae</taxon>
        <taxon>Streptophyta</taxon>
        <taxon>Embryophyta</taxon>
        <taxon>Tracheophyta</taxon>
        <taxon>Spermatophyta</taxon>
        <taxon>Magnoliopsida</taxon>
        <taxon>eudicotyledons</taxon>
        <taxon>Gunneridae</taxon>
        <taxon>Pentapetalae</taxon>
        <taxon>rosids</taxon>
        <taxon>fabids</taxon>
        <taxon>Rosales</taxon>
        <taxon>Rosaceae</taxon>
        <taxon>Amygdaloideae</taxon>
        <taxon>Amygdaleae</taxon>
        <taxon>Prunus</taxon>
    </lineage>
</organism>
<protein>
    <submittedName>
        <fullName evidence="1">Uncharacterized protein</fullName>
    </submittedName>
</protein>
<dbReference type="Proteomes" id="UP000006882">
    <property type="component" value="Chromosome G8"/>
</dbReference>
<accession>A0A251MUP7</accession>
<reference evidence="1 2" key="1">
    <citation type="journal article" date="2013" name="Nat. Genet.">
        <title>The high-quality draft genome of peach (Prunus persica) identifies unique patterns of genetic diversity, domestication and genome evolution.</title>
        <authorList>
            <consortium name="International Peach Genome Initiative"/>
            <person name="Verde I."/>
            <person name="Abbott A.G."/>
            <person name="Scalabrin S."/>
            <person name="Jung S."/>
            <person name="Shu S."/>
            <person name="Marroni F."/>
            <person name="Zhebentyayeva T."/>
            <person name="Dettori M.T."/>
            <person name="Grimwood J."/>
            <person name="Cattonaro F."/>
            <person name="Zuccolo A."/>
            <person name="Rossini L."/>
            <person name="Jenkins J."/>
            <person name="Vendramin E."/>
            <person name="Meisel L.A."/>
            <person name="Decroocq V."/>
            <person name="Sosinski B."/>
            <person name="Prochnik S."/>
            <person name="Mitros T."/>
            <person name="Policriti A."/>
            <person name="Cipriani G."/>
            <person name="Dondini L."/>
            <person name="Ficklin S."/>
            <person name="Goodstein D.M."/>
            <person name="Xuan P."/>
            <person name="Del Fabbro C."/>
            <person name="Aramini V."/>
            <person name="Copetti D."/>
            <person name="Gonzalez S."/>
            <person name="Horner D.S."/>
            <person name="Falchi R."/>
            <person name="Lucas S."/>
            <person name="Mica E."/>
            <person name="Maldonado J."/>
            <person name="Lazzari B."/>
            <person name="Bielenberg D."/>
            <person name="Pirona R."/>
            <person name="Miculan M."/>
            <person name="Barakat A."/>
            <person name="Testolin R."/>
            <person name="Stella A."/>
            <person name="Tartarini S."/>
            <person name="Tonutti P."/>
            <person name="Arus P."/>
            <person name="Orellana A."/>
            <person name="Wells C."/>
            <person name="Main D."/>
            <person name="Vizzotto G."/>
            <person name="Silva H."/>
            <person name="Salamini F."/>
            <person name="Schmutz J."/>
            <person name="Morgante M."/>
            <person name="Rokhsar D.S."/>
        </authorList>
    </citation>
    <scope>NUCLEOTIDE SEQUENCE [LARGE SCALE GENOMIC DNA]</scope>
    <source>
        <strain evidence="2">cv. Nemared</strain>
    </source>
</reference>
<evidence type="ECO:0000313" key="2">
    <source>
        <dbReference type="Proteomes" id="UP000006882"/>
    </source>
</evidence>
<gene>
    <name evidence="1" type="ORF">PRUPE_8G075400</name>
</gene>
<dbReference type="EMBL" id="CM007658">
    <property type="protein sequence ID" value="ONH90805.1"/>
    <property type="molecule type" value="Genomic_DNA"/>
</dbReference>
<evidence type="ECO:0000313" key="1">
    <source>
        <dbReference type="EMBL" id="ONH90805.1"/>
    </source>
</evidence>
<proteinExistence type="predicted"/>
<name>A0A251MUP7_PRUPE</name>
<dbReference type="Gramene" id="ONH90805">
    <property type="protein sequence ID" value="ONH90805"/>
    <property type="gene ID" value="PRUPE_8G075400"/>
</dbReference>